<name>A0ABN9RBJ1_9DINO</name>
<feature type="region of interest" description="Disordered" evidence="1">
    <location>
        <begin position="1"/>
        <end position="35"/>
    </location>
</feature>
<reference evidence="2" key="1">
    <citation type="submission" date="2023-10" db="EMBL/GenBank/DDBJ databases">
        <authorList>
            <person name="Chen Y."/>
            <person name="Shah S."/>
            <person name="Dougan E. K."/>
            <person name="Thang M."/>
            <person name="Chan C."/>
        </authorList>
    </citation>
    <scope>NUCLEOTIDE SEQUENCE [LARGE SCALE GENOMIC DNA]</scope>
</reference>
<evidence type="ECO:0000313" key="3">
    <source>
        <dbReference type="Proteomes" id="UP001189429"/>
    </source>
</evidence>
<protein>
    <submittedName>
        <fullName evidence="2">Uncharacterized protein</fullName>
    </submittedName>
</protein>
<dbReference type="EMBL" id="CAUYUJ010006036">
    <property type="protein sequence ID" value="CAK0815899.1"/>
    <property type="molecule type" value="Genomic_DNA"/>
</dbReference>
<gene>
    <name evidence="2" type="ORF">PCOR1329_LOCUS19031</name>
</gene>
<evidence type="ECO:0000313" key="2">
    <source>
        <dbReference type="EMBL" id="CAK0815899.1"/>
    </source>
</evidence>
<sequence length="456" mass="47473">MARPPPPPGGYGPLPRDAPAGAPPAEPRPAAPRRQRACLAVVAAAATCALVAPLLTSRAPQAREKAAGAAALRSDPALALVKDFDIVQAVRDRLFRHADATAPAASPQAASSSAESGGDPTLQSTQELAAAAAAAAPTPPRPAPSPAQRAASSASSQFGSADALEGEPVQGWGSGFCGINANPHLCPQFLDELAETDEEGAKNILCHDGGGETPCDLFHIGRDWDLVDPRLCKRAPGLLFLWSTGDFMNAGFDPVLENDPLCGGGGGLPDCPTWAAQAWIEYADKWAVELAEARDSGLGIASPRFSGDVMGKFAKFFTACPDCAKADSPYYIDALGFNQGVRHGQMQQDVADIRATATALRQTYPGRRVILADTHCAGEAKASVQADMILNSGLFDKAGSQLDAVYWNVYPQGFSDASAWSVLPDEVQEGPAQGKTLGQEVEHVAVLSDGSLSLLQ</sequence>
<dbReference type="Proteomes" id="UP001189429">
    <property type="component" value="Unassembled WGS sequence"/>
</dbReference>
<evidence type="ECO:0000256" key="1">
    <source>
        <dbReference type="SAM" id="MobiDB-lite"/>
    </source>
</evidence>
<organism evidence="2 3">
    <name type="scientific">Prorocentrum cordatum</name>
    <dbReference type="NCBI Taxonomy" id="2364126"/>
    <lineage>
        <taxon>Eukaryota</taxon>
        <taxon>Sar</taxon>
        <taxon>Alveolata</taxon>
        <taxon>Dinophyceae</taxon>
        <taxon>Prorocentrales</taxon>
        <taxon>Prorocentraceae</taxon>
        <taxon>Prorocentrum</taxon>
    </lineage>
</organism>
<feature type="compositionally biased region" description="Pro residues" evidence="1">
    <location>
        <begin position="1"/>
        <end position="10"/>
    </location>
</feature>
<feature type="compositionally biased region" description="Pro residues" evidence="1">
    <location>
        <begin position="21"/>
        <end position="30"/>
    </location>
</feature>
<feature type="compositionally biased region" description="Low complexity" evidence="1">
    <location>
        <begin position="100"/>
        <end position="116"/>
    </location>
</feature>
<comment type="caution">
    <text evidence="2">The sequence shown here is derived from an EMBL/GenBank/DDBJ whole genome shotgun (WGS) entry which is preliminary data.</text>
</comment>
<keyword evidence="3" id="KW-1185">Reference proteome</keyword>
<proteinExistence type="predicted"/>
<accession>A0ABN9RBJ1</accession>
<feature type="region of interest" description="Disordered" evidence="1">
    <location>
        <begin position="100"/>
        <end position="165"/>
    </location>
</feature>
<feature type="compositionally biased region" description="Low complexity" evidence="1">
    <location>
        <begin position="146"/>
        <end position="163"/>
    </location>
</feature>